<keyword evidence="2" id="KW-0178">Competence</keyword>
<protein>
    <recommendedName>
        <fullName evidence="6">Prepilin-type N-terminal cleavage/methylation domain-containing protein</fullName>
    </recommendedName>
</protein>
<dbReference type="GO" id="GO:0009986">
    <property type="term" value="C:cell surface"/>
    <property type="evidence" value="ECO:0007669"/>
    <property type="project" value="UniProtKB-SubCell"/>
</dbReference>
<comment type="caution">
    <text evidence="4">The sequence shown here is derived from an EMBL/GenBank/DDBJ whole genome shotgun (WGS) entry which is preliminary data.</text>
</comment>
<dbReference type="GO" id="GO:0030420">
    <property type="term" value="P:establishment of competence for transformation"/>
    <property type="evidence" value="ECO:0007669"/>
    <property type="project" value="UniProtKB-KW"/>
</dbReference>
<sequence length="181" mass="19227">MKRFVERLRRSEDGYTLIELIAALSLLSLVLGVIYATISFGTDAYGRVQAQNGLREDADSAMSAVMARLYAFGAERIGQAEAAAGSGIVMQAAADGSGQARSEQVAIRRDAEGKGRLYIGDMPVELGSELATEGEGRSAIELRCPDGGGECSSGLLEIRLRLLREAGGRVYSLDLASKFGF</sequence>
<evidence type="ECO:0000313" key="4">
    <source>
        <dbReference type="EMBL" id="PLT43564.1"/>
    </source>
</evidence>
<dbReference type="InterPro" id="IPR012902">
    <property type="entry name" value="N_methyl_site"/>
</dbReference>
<evidence type="ECO:0008006" key="6">
    <source>
        <dbReference type="Google" id="ProtNLM"/>
    </source>
</evidence>
<dbReference type="Proteomes" id="UP000234789">
    <property type="component" value="Unassembled WGS sequence"/>
</dbReference>
<keyword evidence="3" id="KW-1133">Transmembrane helix</keyword>
<keyword evidence="3" id="KW-0472">Membrane</keyword>
<dbReference type="NCBIfam" id="TIGR02532">
    <property type="entry name" value="IV_pilin_GFxxxE"/>
    <property type="match status" value="1"/>
</dbReference>
<evidence type="ECO:0000256" key="3">
    <source>
        <dbReference type="SAM" id="Phobius"/>
    </source>
</evidence>
<organism evidence="4 5">
    <name type="scientific">Paenibacillus pasadenensis</name>
    <dbReference type="NCBI Taxonomy" id="217090"/>
    <lineage>
        <taxon>Bacteria</taxon>
        <taxon>Bacillati</taxon>
        <taxon>Bacillota</taxon>
        <taxon>Bacilli</taxon>
        <taxon>Bacillales</taxon>
        <taxon>Paenibacillaceae</taxon>
        <taxon>Paenibacillus</taxon>
    </lineage>
</organism>
<reference evidence="4 5" key="1">
    <citation type="submission" date="2017-05" db="EMBL/GenBank/DDBJ databases">
        <title>Functional genome analysis of Paenibacillus pasadenensis strain R16: insights on endophytic life style and antifungal activity.</title>
        <authorList>
            <person name="Passera A."/>
            <person name="Marcolungo L."/>
            <person name="Casati P."/>
            <person name="Brasca M."/>
            <person name="Quaglino F."/>
            <person name="Delledonne M."/>
        </authorList>
    </citation>
    <scope>NUCLEOTIDE SEQUENCE [LARGE SCALE GENOMIC DNA]</scope>
    <source>
        <strain evidence="4 5">R16</strain>
    </source>
</reference>
<evidence type="ECO:0000256" key="2">
    <source>
        <dbReference type="ARBA" id="ARBA00023287"/>
    </source>
</evidence>
<evidence type="ECO:0000256" key="1">
    <source>
        <dbReference type="ARBA" id="ARBA00004241"/>
    </source>
</evidence>
<accession>A0A2N5MZQ1</accession>
<comment type="subcellular location">
    <subcellularLocation>
        <location evidence="1">Cell surface</location>
    </subcellularLocation>
</comment>
<gene>
    <name evidence="4" type="ORF">B8V81_1995</name>
</gene>
<dbReference type="RefSeq" id="WP_101808271.1">
    <property type="nucleotide sequence ID" value="NZ_NFEZ01000004.1"/>
</dbReference>
<evidence type="ECO:0000313" key="5">
    <source>
        <dbReference type="Proteomes" id="UP000234789"/>
    </source>
</evidence>
<dbReference type="Pfam" id="PF07963">
    <property type="entry name" value="N_methyl"/>
    <property type="match status" value="1"/>
</dbReference>
<dbReference type="AlphaFoldDB" id="A0A2N5MZQ1"/>
<keyword evidence="3" id="KW-0812">Transmembrane</keyword>
<keyword evidence="5" id="KW-1185">Reference proteome</keyword>
<name>A0A2N5MZQ1_9BACL</name>
<proteinExistence type="predicted"/>
<dbReference type="EMBL" id="NFEZ01000004">
    <property type="protein sequence ID" value="PLT43564.1"/>
    <property type="molecule type" value="Genomic_DNA"/>
</dbReference>
<feature type="transmembrane region" description="Helical" evidence="3">
    <location>
        <begin position="20"/>
        <end position="38"/>
    </location>
</feature>